<dbReference type="Proteomes" id="UP000264719">
    <property type="component" value="Unassembled WGS sequence"/>
</dbReference>
<evidence type="ECO:0000313" key="4">
    <source>
        <dbReference type="Proteomes" id="UP000264719"/>
    </source>
</evidence>
<dbReference type="GO" id="GO:0006310">
    <property type="term" value="P:DNA recombination"/>
    <property type="evidence" value="ECO:0007669"/>
    <property type="project" value="UniProtKB-KW"/>
</dbReference>
<dbReference type="GO" id="GO:0003677">
    <property type="term" value="F:DNA binding"/>
    <property type="evidence" value="ECO:0007669"/>
    <property type="project" value="InterPro"/>
</dbReference>
<reference evidence="3 4" key="1">
    <citation type="journal article" date="2018" name="Nat. Biotechnol.">
        <title>A standardized bacterial taxonomy based on genome phylogeny substantially revises the tree of life.</title>
        <authorList>
            <person name="Parks D.H."/>
            <person name="Chuvochina M."/>
            <person name="Waite D.W."/>
            <person name="Rinke C."/>
            <person name="Skarshewski A."/>
            <person name="Chaumeil P.A."/>
            <person name="Hugenholtz P."/>
        </authorList>
    </citation>
    <scope>NUCLEOTIDE SEQUENCE [LARGE SCALE GENOMIC DNA]</scope>
    <source>
        <strain evidence="3">UBA9169</strain>
    </source>
</reference>
<dbReference type="GO" id="GO:0015074">
    <property type="term" value="P:DNA integration"/>
    <property type="evidence" value="ECO:0007669"/>
    <property type="project" value="InterPro"/>
</dbReference>
<gene>
    <name evidence="3" type="ORF">DCS45_00785</name>
</gene>
<feature type="domain" description="Tyr recombinase" evidence="2">
    <location>
        <begin position="177"/>
        <end position="359"/>
    </location>
</feature>
<dbReference type="Pfam" id="PF00589">
    <property type="entry name" value="Phage_integrase"/>
    <property type="match status" value="1"/>
</dbReference>
<proteinExistence type="predicted"/>
<dbReference type="EMBL" id="DMVW01000012">
    <property type="protein sequence ID" value="HAR50396.1"/>
    <property type="molecule type" value="Genomic_DNA"/>
</dbReference>
<comment type="caution">
    <text evidence="3">The sequence shown here is derived from an EMBL/GenBank/DDBJ whole genome shotgun (WGS) entry which is preliminary data.</text>
</comment>
<dbReference type="SUPFAM" id="SSF56349">
    <property type="entry name" value="DNA breaking-rejoining enzymes"/>
    <property type="match status" value="1"/>
</dbReference>
<dbReference type="AlphaFoldDB" id="A0A348W784"/>
<name>A0A348W784_9RHOB</name>
<organism evidence="3 4">
    <name type="scientific">Roseovarius nubinhibens</name>
    <dbReference type="NCBI Taxonomy" id="314263"/>
    <lineage>
        <taxon>Bacteria</taxon>
        <taxon>Pseudomonadati</taxon>
        <taxon>Pseudomonadota</taxon>
        <taxon>Alphaproteobacteria</taxon>
        <taxon>Rhodobacterales</taxon>
        <taxon>Roseobacteraceae</taxon>
        <taxon>Roseovarius</taxon>
    </lineage>
</organism>
<dbReference type="PROSITE" id="PS51898">
    <property type="entry name" value="TYR_RECOMBINASE"/>
    <property type="match status" value="1"/>
</dbReference>
<evidence type="ECO:0000256" key="1">
    <source>
        <dbReference type="ARBA" id="ARBA00023172"/>
    </source>
</evidence>
<evidence type="ECO:0000259" key="2">
    <source>
        <dbReference type="PROSITE" id="PS51898"/>
    </source>
</evidence>
<evidence type="ECO:0000313" key="3">
    <source>
        <dbReference type="EMBL" id="HAR50396.1"/>
    </source>
</evidence>
<dbReference type="InterPro" id="IPR002104">
    <property type="entry name" value="Integrase_catalytic"/>
</dbReference>
<dbReference type="InterPro" id="IPR011010">
    <property type="entry name" value="DNA_brk_join_enz"/>
</dbReference>
<sequence length="378" mass="42742">MGQQRRGRRHMARKLKGLRRYEEAGQYKIKHRASGISMPAHLAEDHPEFLEAYLAAEKAAQSGQPRRRQKITPGSIEDVFRQLALSDKWKSLSDIYRGQMDRHLRAICATQGGRAGRVPITAIKPEHIAIDMDRLNGHDANARRKAWSLLMRFAVSKRMRFDNPAAVVAKIELAPHQQHPSWTAEEITMVRDRWAIGTDQRLAFELLFWTGARAGDVLRMGTPMLDRHGWLTFRQSKTKRPVAVPVFRDPPAFANPEDQLQLRAAIEASPKRRDLVWLTTEAGAPRSVKGGRQWLNDVFRAADVVGKTAHGLRVTRAILLAEGGGQSEQRRAWLGHVTDSEAAHYAQAADLRRVLGETDGERNLFDVTEIEQKRTISD</sequence>
<accession>A0A348W784</accession>
<dbReference type="InterPro" id="IPR013762">
    <property type="entry name" value="Integrase-like_cat_sf"/>
</dbReference>
<dbReference type="Gene3D" id="1.10.443.10">
    <property type="entry name" value="Intergrase catalytic core"/>
    <property type="match status" value="1"/>
</dbReference>
<keyword evidence="1" id="KW-0233">DNA recombination</keyword>
<protein>
    <recommendedName>
        <fullName evidence="2">Tyr recombinase domain-containing protein</fullName>
    </recommendedName>
</protein>